<comment type="caution">
    <text evidence="1">The sequence shown here is derived from an EMBL/GenBank/DDBJ whole genome shotgun (WGS) entry which is preliminary data.</text>
</comment>
<dbReference type="InterPro" id="IPR016053">
    <property type="entry name" value="Haem_Oase-like"/>
</dbReference>
<dbReference type="GO" id="GO:0004392">
    <property type="term" value="F:heme oxygenase (decyclizing) activity"/>
    <property type="evidence" value="ECO:0007669"/>
    <property type="project" value="InterPro"/>
</dbReference>
<evidence type="ECO:0008006" key="3">
    <source>
        <dbReference type="Google" id="ProtNLM"/>
    </source>
</evidence>
<evidence type="ECO:0000313" key="1">
    <source>
        <dbReference type="EMBL" id="KFE57532.1"/>
    </source>
</evidence>
<proteinExistence type="predicted"/>
<dbReference type="InterPro" id="IPR016084">
    <property type="entry name" value="Haem_Oase-like_multi-hlx"/>
</dbReference>
<dbReference type="EMBL" id="JPQU01000017">
    <property type="protein sequence ID" value="KFE57532.1"/>
    <property type="molecule type" value="Genomic_DNA"/>
</dbReference>
<accession>A0A085VQ19</accession>
<evidence type="ECO:0000313" key="2">
    <source>
        <dbReference type="Proteomes" id="UP000028631"/>
    </source>
</evidence>
<dbReference type="Pfam" id="PF01126">
    <property type="entry name" value="Heme_oxygenase"/>
    <property type="match status" value="1"/>
</dbReference>
<keyword evidence="2" id="KW-1185">Reference proteome</keyword>
<organism evidence="1 2">
    <name type="scientific">Pseudomonas syringae</name>
    <dbReference type="NCBI Taxonomy" id="317"/>
    <lineage>
        <taxon>Bacteria</taxon>
        <taxon>Pseudomonadati</taxon>
        <taxon>Pseudomonadota</taxon>
        <taxon>Gammaproteobacteria</taxon>
        <taxon>Pseudomonadales</taxon>
        <taxon>Pseudomonadaceae</taxon>
        <taxon>Pseudomonas</taxon>
    </lineage>
</organism>
<dbReference type="SUPFAM" id="SSF48613">
    <property type="entry name" value="Heme oxygenase-like"/>
    <property type="match status" value="1"/>
</dbReference>
<protein>
    <recommendedName>
        <fullName evidence="3">Heme oxygenase</fullName>
    </recommendedName>
</protein>
<reference evidence="1 2" key="1">
    <citation type="submission" date="2014-07" db="EMBL/GenBank/DDBJ databases">
        <title>Draft Genome Sequences of Environmental Pseudomonas syringae strains.</title>
        <authorList>
            <person name="Baltrus D.A."/>
            <person name="Berge O."/>
            <person name="Morris C."/>
        </authorList>
    </citation>
    <scope>NUCLEOTIDE SEQUENCE [LARGE SCALE GENOMIC DNA]</scope>
    <source>
        <strain evidence="1 2">GAW0119</strain>
    </source>
</reference>
<dbReference type="Gene3D" id="1.20.910.10">
    <property type="entry name" value="Heme oxygenase-like"/>
    <property type="match status" value="1"/>
</dbReference>
<dbReference type="Proteomes" id="UP000028631">
    <property type="component" value="Unassembled WGS sequence"/>
</dbReference>
<name>A0A085VQ19_PSESX</name>
<dbReference type="AlphaFoldDB" id="A0A085VQ19"/>
<dbReference type="RefSeq" id="WP_032626066.1">
    <property type="nucleotide sequence ID" value="NZ_JPQU01000017.1"/>
</dbReference>
<dbReference type="CDD" id="cd19166">
    <property type="entry name" value="HemeO-bac"/>
    <property type="match status" value="1"/>
</dbReference>
<sequence length="217" mass="24082">MLDEKSPPQQEKTAPGHVSLVLQELRQATAENHRGLERRLPFTSPELDLSVYTRLIKAYYGFYIPLEKVLDRFEGGHVTSSDRYKASALEDDLLALGMTTDEIQMLAQCPDLPDIQTHAQLMGVLYVIEGATLGGQVLRRIARDKLAIDEATGGKFLDVYGSATGRMWKAYLAQLAQVVAPAERHQVVSSALGIFVCFERWLEHSGVLLLKADCPVI</sequence>
<dbReference type="PATRIC" id="fig|317.175.peg.621"/>
<dbReference type="GO" id="GO:0006788">
    <property type="term" value="P:heme oxidation"/>
    <property type="evidence" value="ECO:0007669"/>
    <property type="project" value="InterPro"/>
</dbReference>
<gene>
    <name evidence="1" type="ORF">IV01_02960</name>
</gene>